<accession>A0ACB7HGC9</accession>
<proteinExistence type="predicted"/>
<keyword evidence="2" id="KW-1185">Reference proteome</keyword>
<dbReference type="EMBL" id="CM004393">
    <property type="protein sequence ID" value="KAG8651507.1"/>
    <property type="molecule type" value="Genomic_DNA"/>
</dbReference>
<protein>
    <submittedName>
        <fullName evidence="1">Uncharacterized protein</fullName>
    </submittedName>
</protein>
<dbReference type="Proteomes" id="UP000091857">
    <property type="component" value="Chromosome 7"/>
</dbReference>
<name>A0ACB7HGC9_MANES</name>
<organism evidence="1 2">
    <name type="scientific">Manihot esculenta</name>
    <name type="common">Cassava</name>
    <name type="synonym">Jatropha manihot</name>
    <dbReference type="NCBI Taxonomy" id="3983"/>
    <lineage>
        <taxon>Eukaryota</taxon>
        <taxon>Viridiplantae</taxon>
        <taxon>Streptophyta</taxon>
        <taxon>Embryophyta</taxon>
        <taxon>Tracheophyta</taxon>
        <taxon>Spermatophyta</taxon>
        <taxon>Magnoliopsida</taxon>
        <taxon>eudicotyledons</taxon>
        <taxon>Gunneridae</taxon>
        <taxon>Pentapetalae</taxon>
        <taxon>rosids</taxon>
        <taxon>fabids</taxon>
        <taxon>Malpighiales</taxon>
        <taxon>Euphorbiaceae</taxon>
        <taxon>Crotonoideae</taxon>
        <taxon>Manihoteae</taxon>
        <taxon>Manihot</taxon>
    </lineage>
</organism>
<gene>
    <name evidence="1" type="ORF">MANES_07G135900v8</name>
</gene>
<evidence type="ECO:0000313" key="2">
    <source>
        <dbReference type="Proteomes" id="UP000091857"/>
    </source>
</evidence>
<sequence>MESSVALQSFPCRLYGQRLTVDRKLVSHPVKRNVSLVSCVKVPEDAAAATASKAKSDAKGSLERSSRSATFPNGFEVGDFEMHLRRNVGAIKAPLSNISPTEPPPIPTKPMDVSAPVATTPSPPKTSSEKTTPFTNVSFGKSSKLAVLEASGATGYVLVASPTVGTFRRNRTVKGQRQPAILKEGDIIKEGQVIGYLDQFGTELPVKSDVAGEVIKLLFDDGDAVGYGDPLIAVLPSFPGINQ</sequence>
<comment type="caution">
    <text evidence="1">The sequence shown here is derived from an EMBL/GenBank/DDBJ whole genome shotgun (WGS) entry which is preliminary data.</text>
</comment>
<reference evidence="2" key="1">
    <citation type="journal article" date="2016" name="Nat. Biotechnol.">
        <title>Sequencing wild and cultivated cassava and related species reveals extensive interspecific hybridization and genetic diversity.</title>
        <authorList>
            <person name="Bredeson J.V."/>
            <person name="Lyons J.B."/>
            <person name="Prochnik S.E."/>
            <person name="Wu G.A."/>
            <person name="Ha C.M."/>
            <person name="Edsinger-Gonzales E."/>
            <person name="Grimwood J."/>
            <person name="Schmutz J."/>
            <person name="Rabbi I.Y."/>
            <person name="Egesi C."/>
            <person name="Nauluvula P."/>
            <person name="Lebot V."/>
            <person name="Ndunguru J."/>
            <person name="Mkamilo G."/>
            <person name="Bart R.S."/>
            <person name="Setter T.L."/>
            <person name="Gleadow R.M."/>
            <person name="Kulakow P."/>
            <person name="Ferguson M.E."/>
            <person name="Rounsley S."/>
            <person name="Rokhsar D.S."/>
        </authorList>
    </citation>
    <scope>NUCLEOTIDE SEQUENCE [LARGE SCALE GENOMIC DNA]</scope>
    <source>
        <strain evidence="2">cv. AM560-2</strain>
    </source>
</reference>
<evidence type="ECO:0000313" key="1">
    <source>
        <dbReference type="EMBL" id="KAG8651507.1"/>
    </source>
</evidence>